<dbReference type="InterPro" id="IPR029149">
    <property type="entry name" value="Creatin/AminoP/Spt16_N"/>
</dbReference>
<dbReference type="PANTHER" id="PTHR46112:SF3">
    <property type="entry name" value="AMINOPEPTIDASE YPDF"/>
    <property type="match status" value="1"/>
</dbReference>
<comment type="caution">
    <text evidence="4">The sequence shown here is derived from an EMBL/GenBank/DDBJ whole genome shotgun (WGS) entry which is preliminary data.</text>
</comment>
<evidence type="ECO:0000313" key="5">
    <source>
        <dbReference type="Proteomes" id="UP001601976"/>
    </source>
</evidence>
<dbReference type="CDD" id="cd01092">
    <property type="entry name" value="APP-like"/>
    <property type="match status" value="1"/>
</dbReference>
<keyword evidence="5" id="KW-1185">Reference proteome</keyword>
<evidence type="ECO:0000256" key="1">
    <source>
        <dbReference type="SAM" id="MobiDB-lite"/>
    </source>
</evidence>
<evidence type="ECO:0000259" key="3">
    <source>
        <dbReference type="Pfam" id="PF01321"/>
    </source>
</evidence>
<dbReference type="PANTHER" id="PTHR46112">
    <property type="entry name" value="AMINOPEPTIDASE"/>
    <property type="match status" value="1"/>
</dbReference>
<dbReference type="Gene3D" id="3.90.230.10">
    <property type="entry name" value="Creatinase/methionine aminopeptidase superfamily"/>
    <property type="match status" value="1"/>
</dbReference>
<dbReference type="RefSeq" id="WP_355713339.1">
    <property type="nucleotide sequence ID" value="NZ_JBEXNP010000002.1"/>
</dbReference>
<dbReference type="Pfam" id="PF00557">
    <property type="entry name" value="Peptidase_M24"/>
    <property type="match status" value="1"/>
</dbReference>
<dbReference type="Gene3D" id="3.40.350.10">
    <property type="entry name" value="Creatinase/prolidase N-terminal domain"/>
    <property type="match status" value="1"/>
</dbReference>
<dbReference type="InterPro" id="IPR000587">
    <property type="entry name" value="Creatinase_N"/>
</dbReference>
<feature type="region of interest" description="Disordered" evidence="1">
    <location>
        <begin position="1"/>
        <end position="26"/>
    </location>
</feature>
<feature type="compositionally biased region" description="Low complexity" evidence="1">
    <location>
        <begin position="1"/>
        <end position="22"/>
    </location>
</feature>
<dbReference type="SUPFAM" id="SSF53092">
    <property type="entry name" value="Creatinase/prolidase N-terminal domain"/>
    <property type="match status" value="1"/>
</dbReference>
<evidence type="ECO:0000259" key="2">
    <source>
        <dbReference type="Pfam" id="PF00557"/>
    </source>
</evidence>
<dbReference type="InterPro" id="IPR050659">
    <property type="entry name" value="Peptidase_M24B"/>
</dbReference>
<dbReference type="EMBL" id="JBIAPK010000004">
    <property type="protein sequence ID" value="MFF3340300.1"/>
    <property type="molecule type" value="Genomic_DNA"/>
</dbReference>
<organism evidence="4 5">
    <name type="scientific">Streptomyces flavidovirens</name>
    <dbReference type="NCBI Taxonomy" id="67298"/>
    <lineage>
        <taxon>Bacteria</taxon>
        <taxon>Bacillati</taxon>
        <taxon>Actinomycetota</taxon>
        <taxon>Actinomycetes</taxon>
        <taxon>Kitasatosporales</taxon>
        <taxon>Streptomycetaceae</taxon>
        <taxon>Streptomyces</taxon>
    </lineage>
</organism>
<sequence length="394" mass="41746">MSSAPRPSVPASASASAAASAPAPAPFTADDYRARMDRAVRSAAEAGLDGVLVAPGPDLVHLTGYHPPADTERLTLLVLSVEHDPVLVVPTLEAPDAEQAAGAAALTLRDWTDGKDPYAVTAPLLDSNGRFAVSDNTWAMHLLALQQALPSTSYVSLTAALPMLRAVKDPAELARLEAAGAAADATYEEILRVRFSGRRETEVAAELAHLLTQFGHEQVDFTVVGSGPNGANPHHEAGERVIERGDTVVLDFGGLKHGYGSDTSRTVHVGDGPSAEEQRVHDVVREAQQAAFEAVRPGIACQDVDRVARAVITEAGYGDRFIHRTGHGIGVTTHEPPYMIEGERQPLVPGMCFSIEPGIYLPGRFGVRIEDIVTVTQDGGRRLNTTAREMAVVG</sequence>
<name>A0ABW6RFI5_9ACTN</name>
<dbReference type="InterPro" id="IPR036005">
    <property type="entry name" value="Creatinase/aminopeptidase-like"/>
</dbReference>
<dbReference type="SUPFAM" id="SSF55920">
    <property type="entry name" value="Creatinase/aminopeptidase"/>
    <property type="match status" value="1"/>
</dbReference>
<gene>
    <name evidence="4" type="ORF">ACFYWW_16415</name>
</gene>
<protein>
    <submittedName>
        <fullName evidence="4">Xaa-Pro peptidase family protein</fullName>
    </submittedName>
</protein>
<dbReference type="InterPro" id="IPR000994">
    <property type="entry name" value="Pept_M24"/>
</dbReference>
<proteinExistence type="predicted"/>
<evidence type="ECO:0000313" key="4">
    <source>
        <dbReference type="EMBL" id="MFF3340300.1"/>
    </source>
</evidence>
<feature type="domain" description="Peptidase M24" evidence="2">
    <location>
        <begin position="175"/>
        <end position="377"/>
    </location>
</feature>
<feature type="domain" description="Creatinase N-terminal" evidence="3">
    <location>
        <begin position="35"/>
        <end position="167"/>
    </location>
</feature>
<reference evidence="4 5" key="1">
    <citation type="submission" date="2024-10" db="EMBL/GenBank/DDBJ databases">
        <title>The Natural Products Discovery Center: Release of the First 8490 Sequenced Strains for Exploring Actinobacteria Biosynthetic Diversity.</title>
        <authorList>
            <person name="Kalkreuter E."/>
            <person name="Kautsar S.A."/>
            <person name="Yang D."/>
            <person name="Bader C.D."/>
            <person name="Teijaro C.N."/>
            <person name="Fluegel L."/>
            <person name="Davis C.M."/>
            <person name="Simpson J.R."/>
            <person name="Lauterbach L."/>
            <person name="Steele A.D."/>
            <person name="Gui C."/>
            <person name="Meng S."/>
            <person name="Li G."/>
            <person name="Viehrig K."/>
            <person name="Ye F."/>
            <person name="Su P."/>
            <person name="Kiefer A.F."/>
            <person name="Nichols A."/>
            <person name="Cepeda A.J."/>
            <person name="Yan W."/>
            <person name="Fan B."/>
            <person name="Jiang Y."/>
            <person name="Adhikari A."/>
            <person name="Zheng C.-J."/>
            <person name="Schuster L."/>
            <person name="Cowan T.M."/>
            <person name="Smanski M.J."/>
            <person name="Chevrette M.G."/>
            <person name="De Carvalho L.P.S."/>
            <person name="Shen B."/>
        </authorList>
    </citation>
    <scope>NUCLEOTIDE SEQUENCE [LARGE SCALE GENOMIC DNA]</scope>
    <source>
        <strain evidence="4 5">NPDC003029</strain>
    </source>
</reference>
<dbReference type="Pfam" id="PF01321">
    <property type="entry name" value="Creatinase_N"/>
    <property type="match status" value="1"/>
</dbReference>
<dbReference type="Proteomes" id="UP001601976">
    <property type="component" value="Unassembled WGS sequence"/>
</dbReference>
<accession>A0ABW6RFI5</accession>